<accession>A0A1X7MW15</accession>
<protein>
    <submittedName>
        <fullName evidence="2">Uncharacterized protein</fullName>
    </submittedName>
</protein>
<organism evidence="2 3">
    <name type="scientific">Methanohalophilus portucalensis FDF-1</name>
    <dbReference type="NCBI Taxonomy" id="523843"/>
    <lineage>
        <taxon>Archaea</taxon>
        <taxon>Methanobacteriati</taxon>
        <taxon>Methanobacteriota</taxon>
        <taxon>Stenosarchaea group</taxon>
        <taxon>Methanomicrobia</taxon>
        <taxon>Methanosarcinales</taxon>
        <taxon>Methanosarcinaceae</taxon>
        <taxon>Methanohalophilus</taxon>
    </lineage>
</organism>
<dbReference type="EMBL" id="FXBN01000001">
    <property type="protein sequence ID" value="SMH28588.1"/>
    <property type="molecule type" value="Genomic_DNA"/>
</dbReference>
<feature type="transmembrane region" description="Helical" evidence="1">
    <location>
        <begin position="44"/>
        <end position="68"/>
    </location>
</feature>
<keyword evidence="1" id="KW-0472">Membrane</keyword>
<evidence type="ECO:0000256" key="1">
    <source>
        <dbReference type="SAM" id="Phobius"/>
    </source>
</evidence>
<keyword evidence="3" id="KW-1185">Reference proteome</keyword>
<dbReference type="AlphaFoldDB" id="A0A1X7MW15"/>
<dbReference type="Proteomes" id="UP000193969">
    <property type="component" value="Unassembled WGS sequence"/>
</dbReference>
<reference evidence="3" key="1">
    <citation type="submission" date="2017-04" db="EMBL/GenBank/DDBJ databases">
        <authorList>
            <person name="Varghese N."/>
            <person name="Submissions S."/>
        </authorList>
    </citation>
    <scope>NUCLEOTIDE SEQUENCE [LARGE SCALE GENOMIC DNA]</scope>
    <source>
        <strain evidence="3">FDF-1</strain>
    </source>
</reference>
<proteinExistence type="predicted"/>
<sequence>MNQPFSIYYERHEKYYDHSRNLNKAVLIQPVEHFSVYDIGSHNFYVFIFFFNLINNKICYLAVMATCLMEIFDI</sequence>
<gene>
    <name evidence="2" type="ORF">SAMN06264941_0061</name>
</gene>
<name>A0A1X7MW15_9EURY</name>
<keyword evidence="1" id="KW-0812">Transmembrane</keyword>
<evidence type="ECO:0000313" key="3">
    <source>
        <dbReference type="Proteomes" id="UP000193969"/>
    </source>
</evidence>
<keyword evidence="1" id="KW-1133">Transmembrane helix</keyword>
<evidence type="ECO:0000313" key="2">
    <source>
        <dbReference type="EMBL" id="SMH28588.1"/>
    </source>
</evidence>